<keyword evidence="1" id="KW-0479">Metal-binding</keyword>
<keyword evidence="1" id="KW-0863">Zinc-finger</keyword>
<sequence>MPSKKCNSIIHLNTPDDFPNWDFTLQVHLQSKQLHEIVYGTKSQLAGPATLKQVKAFEEKQREAMDIIVGSISAKQIPHICNLPLDPALAYKCLVEVNSTSGINAQSELWDHFHTLCLTSTTSMHDHIGLFCDITDCLDHEFKDKPSDAQFILTLLCSLPNDVIWSQFRQSIDGDIEHDNKEHIVCCCIAQYNSLKQTKKNTTSPDSIKQEESDTPVNSTMISKLIALLSSHSIKGKHATSAYQKGSKILITCYRCSGCGHYKSQCLMDPEDEHGAHAAVTDDDSANYAF</sequence>
<gene>
    <name evidence="3" type="ORF">GYMLUDRAFT_245599</name>
</gene>
<keyword evidence="1" id="KW-0862">Zinc</keyword>
<organism evidence="3 4">
    <name type="scientific">Collybiopsis luxurians FD-317 M1</name>
    <dbReference type="NCBI Taxonomy" id="944289"/>
    <lineage>
        <taxon>Eukaryota</taxon>
        <taxon>Fungi</taxon>
        <taxon>Dikarya</taxon>
        <taxon>Basidiomycota</taxon>
        <taxon>Agaricomycotina</taxon>
        <taxon>Agaricomycetes</taxon>
        <taxon>Agaricomycetidae</taxon>
        <taxon>Agaricales</taxon>
        <taxon>Marasmiineae</taxon>
        <taxon>Omphalotaceae</taxon>
        <taxon>Collybiopsis</taxon>
        <taxon>Collybiopsis luxurians</taxon>
    </lineage>
</organism>
<dbReference type="Pfam" id="PF14223">
    <property type="entry name" value="Retrotran_gag_2"/>
    <property type="match status" value="1"/>
</dbReference>
<dbReference type="AlphaFoldDB" id="A0A0D0CKZ9"/>
<dbReference type="OrthoDB" id="3051833at2759"/>
<proteinExistence type="predicted"/>
<evidence type="ECO:0000256" key="1">
    <source>
        <dbReference type="PROSITE-ProRule" id="PRU00047"/>
    </source>
</evidence>
<accession>A0A0D0CKZ9</accession>
<reference evidence="3 4" key="1">
    <citation type="submission" date="2014-04" db="EMBL/GenBank/DDBJ databases">
        <title>Evolutionary Origins and Diversification of the Mycorrhizal Mutualists.</title>
        <authorList>
            <consortium name="DOE Joint Genome Institute"/>
            <consortium name="Mycorrhizal Genomics Consortium"/>
            <person name="Kohler A."/>
            <person name="Kuo A."/>
            <person name="Nagy L.G."/>
            <person name="Floudas D."/>
            <person name="Copeland A."/>
            <person name="Barry K.W."/>
            <person name="Cichocki N."/>
            <person name="Veneault-Fourrey C."/>
            <person name="LaButti K."/>
            <person name="Lindquist E.A."/>
            <person name="Lipzen A."/>
            <person name="Lundell T."/>
            <person name="Morin E."/>
            <person name="Murat C."/>
            <person name="Riley R."/>
            <person name="Ohm R."/>
            <person name="Sun H."/>
            <person name="Tunlid A."/>
            <person name="Henrissat B."/>
            <person name="Grigoriev I.V."/>
            <person name="Hibbett D.S."/>
            <person name="Martin F."/>
        </authorList>
    </citation>
    <scope>NUCLEOTIDE SEQUENCE [LARGE SCALE GENOMIC DNA]</scope>
    <source>
        <strain evidence="3 4">FD-317 M1</strain>
    </source>
</reference>
<dbReference type="GO" id="GO:0003676">
    <property type="term" value="F:nucleic acid binding"/>
    <property type="evidence" value="ECO:0007669"/>
    <property type="project" value="InterPro"/>
</dbReference>
<protein>
    <recommendedName>
        <fullName evidence="2">CCHC-type domain-containing protein</fullName>
    </recommendedName>
</protein>
<dbReference type="PROSITE" id="PS50158">
    <property type="entry name" value="ZF_CCHC"/>
    <property type="match status" value="1"/>
</dbReference>
<feature type="domain" description="CCHC-type" evidence="2">
    <location>
        <begin position="253"/>
        <end position="266"/>
    </location>
</feature>
<dbReference type="EMBL" id="KN834781">
    <property type="protein sequence ID" value="KIK59177.1"/>
    <property type="molecule type" value="Genomic_DNA"/>
</dbReference>
<name>A0A0D0CKZ9_9AGAR</name>
<evidence type="ECO:0000313" key="4">
    <source>
        <dbReference type="Proteomes" id="UP000053593"/>
    </source>
</evidence>
<dbReference type="GO" id="GO:0008270">
    <property type="term" value="F:zinc ion binding"/>
    <property type="evidence" value="ECO:0007669"/>
    <property type="project" value="UniProtKB-KW"/>
</dbReference>
<evidence type="ECO:0000313" key="3">
    <source>
        <dbReference type="EMBL" id="KIK59177.1"/>
    </source>
</evidence>
<keyword evidence="4" id="KW-1185">Reference proteome</keyword>
<dbReference type="InterPro" id="IPR001878">
    <property type="entry name" value="Znf_CCHC"/>
</dbReference>
<evidence type="ECO:0000259" key="2">
    <source>
        <dbReference type="PROSITE" id="PS50158"/>
    </source>
</evidence>
<dbReference type="Proteomes" id="UP000053593">
    <property type="component" value="Unassembled WGS sequence"/>
</dbReference>
<dbReference type="HOGENOM" id="CLU_959945_0_0_1"/>